<feature type="domain" description="Pseudouridine synthase II N-terminal" evidence="7">
    <location>
        <begin position="59"/>
        <end position="187"/>
    </location>
</feature>
<dbReference type="Pfam" id="PF01509">
    <property type="entry name" value="TruB_N"/>
    <property type="match status" value="1"/>
</dbReference>
<dbReference type="PANTHER" id="PTHR13767:SF2">
    <property type="entry name" value="PSEUDOURIDYLATE SYNTHASE TRUB1"/>
    <property type="match status" value="1"/>
</dbReference>
<feature type="compositionally biased region" description="Polar residues" evidence="6">
    <location>
        <begin position="326"/>
        <end position="338"/>
    </location>
</feature>
<dbReference type="eggNOG" id="KOG2529">
    <property type="taxonomic scope" value="Eukaryota"/>
</dbReference>
<gene>
    <name evidence="9" type="primary">pus4</name>
    <name evidence="8" type="ORF">SJAG_04065</name>
</gene>
<organism evidence="8 10">
    <name type="scientific">Schizosaccharomyces japonicus (strain yFS275 / FY16936)</name>
    <name type="common">Fission yeast</name>
    <dbReference type="NCBI Taxonomy" id="402676"/>
    <lineage>
        <taxon>Eukaryota</taxon>
        <taxon>Fungi</taxon>
        <taxon>Dikarya</taxon>
        <taxon>Ascomycota</taxon>
        <taxon>Taphrinomycotina</taxon>
        <taxon>Schizosaccharomycetes</taxon>
        <taxon>Schizosaccharomycetales</taxon>
        <taxon>Schizosaccharomycetaceae</taxon>
        <taxon>Schizosaccharomyces</taxon>
    </lineage>
</organism>
<evidence type="ECO:0000256" key="2">
    <source>
        <dbReference type="ARBA" id="ARBA00008999"/>
    </source>
</evidence>
<dbReference type="OMA" id="PWRHVTK"/>
<dbReference type="GO" id="GO:0009982">
    <property type="term" value="F:pseudouridine synthase activity"/>
    <property type="evidence" value="ECO:0000318"/>
    <property type="project" value="GO_Central"/>
</dbReference>
<dbReference type="JaponicusDB" id="SJAG_04065">
    <property type="gene designation" value="pus4"/>
</dbReference>
<dbReference type="Gene3D" id="3.30.2350.10">
    <property type="entry name" value="Pseudouridine synthase"/>
    <property type="match status" value="1"/>
</dbReference>
<dbReference type="STRING" id="402676.B6K5T9"/>
<feature type="compositionally biased region" description="Basic and acidic residues" evidence="6">
    <location>
        <begin position="209"/>
        <end position="218"/>
    </location>
</feature>
<dbReference type="HAMAP" id="MF_01080">
    <property type="entry name" value="TruB_bact"/>
    <property type="match status" value="1"/>
</dbReference>
<evidence type="ECO:0000313" key="10">
    <source>
        <dbReference type="Proteomes" id="UP000001744"/>
    </source>
</evidence>
<comment type="similarity">
    <text evidence="2">Belongs to the pseudouridine synthase TruB family.</text>
</comment>
<dbReference type="NCBIfam" id="TIGR00431">
    <property type="entry name" value="TruB"/>
    <property type="match status" value="1"/>
</dbReference>
<dbReference type="SUPFAM" id="SSF55120">
    <property type="entry name" value="Pseudouridine synthase"/>
    <property type="match status" value="1"/>
</dbReference>
<keyword evidence="4" id="KW-0819">tRNA processing</keyword>
<dbReference type="GeneID" id="7047588"/>
<reference evidence="8 10" key="1">
    <citation type="journal article" date="2011" name="Science">
        <title>Comparative functional genomics of the fission yeasts.</title>
        <authorList>
            <person name="Rhind N."/>
            <person name="Chen Z."/>
            <person name="Yassour M."/>
            <person name="Thompson D.A."/>
            <person name="Haas B.J."/>
            <person name="Habib N."/>
            <person name="Wapinski I."/>
            <person name="Roy S."/>
            <person name="Lin M.F."/>
            <person name="Heiman D.I."/>
            <person name="Young S.K."/>
            <person name="Furuya K."/>
            <person name="Guo Y."/>
            <person name="Pidoux A."/>
            <person name="Chen H.M."/>
            <person name="Robbertse B."/>
            <person name="Goldberg J.M."/>
            <person name="Aoki K."/>
            <person name="Bayne E.H."/>
            <person name="Berlin A.M."/>
            <person name="Desjardins C.A."/>
            <person name="Dobbs E."/>
            <person name="Dukaj L."/>
            <person name="Fan L."/>
            <person name="FitzGerald M.G."/>
            <person name="French C."/>
            <person name="Gujja S."/>
            <person name="Hansen K."/>
            <person name="Keifenheim D."/>
            <person name="Levin J.Z."/>
            <person name="Mosher R.A."/>
            <person name="Mueller C.A."/>
            <person name="Pfiffner J."/>
            <person name="Priest M."/>
            <person name="Russ C."/>
            <person name="Smialowska A."/>
            <person name="Swoboda P."/>
            <person name="Sykes S.M."/>
            <person name="Vaughn M."/>
            <person name="Vengrova S."/>
            <person name="Yoder R."/>
            <person name="Zeng Q."/>
            <person name="Allshire R."/>
            <person name="Baulcombe D."/>
            <person name="Birren B.W."/>
            <person name="Brown W."/>
            <person name="Ekwall K."/>
            <person name="Kellis M."/>
            <person name="Leatherwood J."/>
            <person name="Levin H."/>
            <person name="Margalit H."/>
            <person name="Martienssen R."/>
            <person name="Nieduszynski C.A."/>
            <person name="Spatafora J.W."/>
            <person name="Friedman N."/>
            <person name="Dalgaard J.Z."/>
            <person name="Baumann P."/>
            <person name="Niki H."/>
            <person name="Regev A."/>
            <person name="Nusbaum C."/>
        </authorList>
    </citation>
    <scope>NUCLEOTIDE SEQUENCE [LARGE SCALE GENOMIC DNA]</scope>
    <source>
        <strain evidence="10">yFS275 / FY16936</strain>
    </source>
</reference>
<keyword evidence="10" id="KW-1185">Reference proteome</keyword>
<dbReference type="RefSeq" id="XP_002175186.1">
    <property type="nucleotide sequence ID" value="XM_002175150.2"/>
</dbReference>
<dbReference type="EC" id="5.4.99.25" evidence="3"/>
<dbReference type="HOGENOM" id="CLU_032087_4_2_1"/>
<dbReference type="GO" id="GO:0006400">
    <property type="term" value="P:tRNA modification"/>
    <property type="evidence" value="ECO:0000318"/>
    <property type="project" value="GO_Central"/>
</dbReference>
<dbReference type="InterPro" id="IPR014780">
    <property type="entry name" value="tRNA_psdUridine_synth_TruB"/>
</dbReference>
<accession>B6K5T9</accession>
<dbReference type="EMBL" id="KE651167">
    <property type="protein sequence ID" value="EEB08893.1"/>
    <property type="molecule type" value="Genomic_DNA"/>
</dbReference>
<evidence type="ECO:0000256" key="5">
    <source>
        <dbReference type="ARBA" id="ARBA00023235"/>
    </source>
</evidence>
<proteinExistence type="inferred from homology"/>
<dbReference type="GO" id="GO:0003723">
    <property type="term" value="F:RNA binding"/>
    <property type="evidence" value="ECO:0007669"/>
    <property type="project" value="InterPro"/>
</dbReference>
<evidence type="ECO:0000259" key="7">
    <source>
        <dbReference type="Pfam" id="PF01509"/>
    </source>
</evidence>
<evidence type="ECO:0000256" key="3">
    <source>
        <dbReference type="ARBA" id="ARBA00012787"/>
    </source>
</evidence>
<dbReference type="PANTHER" id="PTHR13767">
    <property type="entry name" value="TRNA-PSEUDOURIDINE SYNTHASE"/>
    <property type="match status" value="1"/>
</dbReference>
<feature type="region of interest" description="Disordered" evidence="6">
    <location>
        <begin position="316"/>
        <end position="359"/>
    </location>
</feature>
<name>B6K5T9_SCHJY</name>
<dbReference type="GO" id="GO:0160148">
    <property type="term" value="F:tRNA pseudouridine(55) synthase activity"/>
    <property type="evidence" value="ECO:0007669"/>
    <property type="project" value="UniProtKB-EC"/>
</dbReference>
<evidence type="ECO:0000313" key="9">
    <source>
        <dbReference type="JaponicusDB" id="SJAG_04065"/>
    </source>
</evidence>
<dbReference type="GO" id="GO:1990481">
    <property type="term" value="P:mRNA pseudouridine synthesis"/>
    <property type="evidence" value="ECO:0000318"/>
    <property type="project" value="GO_Central"/>
</dbReference>
<dbReference type="InterPro" id="IPR020103">
    <property type="entry name" value="PsdUridine_synth_cat_dom_sf"/>
</dbReference>
<comment type="catalytic activity">
    <reaction evidence="1">
        <text>a uridine in mRNA = a pseudouridine in mRNA</text>
        <dbReference type="Rhea" id="RHEA:56644"/>
        <dbReference type="Rhea" id="RHEA-COMP:14658"/>
        <dbReference type="Rhea" id="RHEA-COMP:14659"/>
        <dbReference type="ChEBI" id="CHEBI:65314"/>
        <dbReference type="ChEBI" id="CHEBI:65315"/>
    </reaction>
</comment>
<dbReference type="VEuPathDB" id="FungiDB:SJAG_04065"/>
<dbReference type="AlphaFoldDB" id="B6K5T9"/>
<sequence>MNGGLIAVNKPQGVTSAQCLNQLKAIISDSPLAKYFRSPAPHPNDRNRRRRKKHSLDIKIGHGGTLDPLASGVLVVGLGSGTKQLSKLLSCKKVYETVALFGRSTDTYDSSGKIVESAEHVPTKEEIETALPSFKGDIMQMPPIYSALHVNGKRLYEYAREGLPLPDSVKARPMHCFDVEMTKFMSKGEHTYCDPDNFFELEAAEEGAEENKDSEKKNKQGKKRKFNEVDLTRGTREPIGPAASFRLTVSSGFYVRSFVNDLGEKVNSKSHMVELVRLQQGDFELNKPGCFSMEEFHSGEWLKKLADYFKLSLDDEDQKEKDASKENASIDSKVSETAETAPDEAPVQEDTKRSKTEHE</sequence>
<feature type="compositionally biased region" description="Basic and acidic residues" evidence="6">
    <location>
        <begin position="349"/>
        <end position="359"/>
    </location>
</feature>
<evidence type="ECO:0000256" key="4">
    <source>
        <dbReference type="ARBA" id="ARBA00022694"/>
    </source>
</evidence>
<evidence type="ECO:0000313" key="8">
    <source>
        <dbReference type="EMBL" id="EEB08893.1"/>
    </source>
</evidence>
<evidence type="ECO:0000256" key="1">
    <source>
        <dbReference type="ARBA" id="ARBA00001166"/>
    </source>
</evidence>
<evidence type="ECO:0000256" key="6">
    <source>
        <dbReference type="SAM" id="MobiDB-lite"/>
    </source>
</evidence>
<feature type="region of interest" description="Disordered" evidence="6">
    <location>
        <begin position="205"/>
        <end position="227"/>
    </location>
</feature>
<keyword evidence="5" id="KW-0413">Isomerase</keyword>
<dbReference type="SMR" id="B6K5T9"/>
<dbReference type="OrthoDB" id="9995526at2759"/>
<dbReference type="Proteomes" id="UP000001744">
    <property type="component" value="Unassembled WGS sequence"/>
</dbReference>
<dbReference type="GO" id="GO:0005634">
    <property type="term" value="C:nucleus"/>
    <property type="evidence" value="ECO:0000318"/>
    <property type="project" value="GO_Central"/>
</dbReference>
<protein>
    <recommendedName>
        <fullName evidence="3">tRNA pseudouridine(55) synthase</fullName>
        <ecNumber evidence="3">5.4.99.25</ecNumber>
    </recommendedName>
</protein>
<dbReference type="InterPro" id="IPR002501">
    <property type="entry name" value="PsdUridine_synth_N"/>
</dbReference>